<accession>A0A382X577</accession>
<sequence length="272" mass="31454">PQQSLGTVIGITGGSRDFRKVQVRHSNKIGPLGLKLSMVNFTAHDWELIEEDEKKSHHLQWKTDSKGKIIYDGEIIDDLLESGQAWWNEWDIYIDDDGDGTVDTTYLGFDNIIYDRNEDGIDDIPVFDIENQRFDFRADYEFSNDHFLSGNVGIAKATNINITGVGRYLANDWIYSFYQLRWIYKNFFSQAYLNTSKAGTTRNLRTGVVIKDLSRFFHYQFQHYFDIPVFYNTKVIWGGDYQRTMPETFGTILPDGTGGRNPISYGQDNKDN</sequence>
<evidence type="ECO:0008006" key="3">
    <source>
        <dbReference type="Google" id="ProtNLM"/>
    </source>
</evidence>
<proteinExistence type="predicted"/>
<evidence type="ECO:0000256" key="1">
    <source>
        <dbReference type="SAM" id="MobiDB-lite"/>
    </source>
</evidence>
<protein>
    <recommendedName>
        <fullName evidence="3">TonB-dependent receptor-like beta-barrel domain-containing protein</fullName>
    </recommendedName>
</protein>
<dbReference type="AlphaFoldDB" id="A0A382X577"/>
<reference evidence="2" key="1">
    <citation type="submission" date="2018-05" db="EMBL/GenBank/DDBJ databases">
        <authorList>
            <person name="Lanie J.A."/>
            <person name="Ng W.-L."/>
            <person name="Kazmierczak K.M."/>
            <person name="Andrzejewski T.M."/>
            <person name="Davidsen T.M."/>
            <person name="Wayne K.J."/>
            <person name="Tettelin H."/>
            <person name="Glass J.I."/>
            <person name="Rusch D."/>
            <person name="Podicherti R."/>
            <person name="Tsui H.-C.T."/>
            <person name="Winkler M.E."/>
        </authorList>
    </citation>
    <scope>NUCLEOTIDE SEQUENCE</scope>
</reference>
<gene>
    <name evidence="2" type="ORF">METZ01_LOCUS419201</name>
</gene>
<name>A0A382X577_9ZZZZ</name>
<organism evidence="2">
    <name type="scientific">marine metagenome</name>
    <dbReference type="NCBI Taxonomy" id="408172"/>
    <lineage>
        <taxon>unclassified sequences</taxon>
        <taxon>metagenomes</taxon>
        <taxon>ecological metagenomes</taxon>
    </lineage>
</organism>
<evidence type="ECO:0000313" key="2">
    <source>
        <dbReference type="EMBL" id="SVD66347.1"/>
    </source>
</evidence>
<feature type="non-terminal residue" evidence="2">
    <location>
        <position position="272"/>
    </location>
</feature>
<feature type="region of interest" description="Disordered" evidence="1">
    <location>
        <begin position="253"/>
        <end position="272"/>
    </location>
</feature>
<dbReference type="EMBL" id="UINC01165127">
    <property type="protein sequence ID" value="SVD66347.1"/>
    <property type="molecule type" value="Genomic_DNA"/>
</dbReference>
<feature type="non-terminal residue" evidence="2">
    <location>
        <position position="1"/>
    </location>
</feature>